<keyword evidence="3 8" id="KW-0812">Transmembrane</keyword>
<dbReference type="InterPro" id="IPR004268">
    <property type="entry name" value="MurJ"/>
</dbReference>
<keyword evidence="6 8" id="KW-1133">Transmembrane helix</keyword>
<evidence type="ECO:0000256" key="4">
    <source>
        <dbReference type="ARBA" id="ARBA00022960"/>
    </source>
</evidence>
<feature type="transmembrane region" description="Helical" evidence="8">
    <location>
        <begin position="16"/>
        <end position="40"/>
    </location>
</feature>
<name>A0A2W2CUK7_9ACTN</name>
<keyword evidence="10" id="KW-1185">Reference proteome</keyword>
<evidence type="ECO:0000256" key="1">
    <source>
        <dbReference type="ARBA" id="ARBA00004651"/>
    </source>
</evidence>
<dbReference type="Proteomes" id="UP000248924">
    <property type="component" value="Unassembled WGS sequence"/>
</dbReference>
<evidence type="ECO:0000256" key="8">
    <source>
        <dbReference type="SAM" id="Phobius"/>
    </source>
</evidence>
<dbReference type="RefSeq" id="WP_325048897.1">
    <property type="nucleotide sequence ID" value="NZ_POTY01000551.1"/>
</dbReference>
<evidence type="ECO:0000256" key="5">
    <source>
        <dbReference type="ARBA" id="ARBA00022984"/>
    </source>
</evidence>
<organism evidence="9 10">
    <name type="scientific">Micromonospora craterilacus</name>
    <dbReference type="NCBI Taxonomy" id="1655439"/>
    <lineage>
        <taxon>Bacteria</taxon>
        <taxon>Bacillati</taxon>
        <taxon>Actinomycetota</taxon>
        <taxon>Actinomycetes</taxon>
        <taxon>Micromonosporales</taxon>
        <taxon>Micromonosporaceae</taxon>
        <taxon>Micromonospora</taxon>
    </lineage>
</organism>
<keyword evidence="5" id="KW-0573">Peptidoglycan synthesis</keyword>
<dbReference type="EMBL" id="POTY01000551">
    <property type="protein sequence ID" value="PZG02233.1"/>
    <property type="molecule type" value="Genomic_DNA"/>
</dbReference>
<feature type="transmembrane region" description="Helical" evidence="8">
    <location>
        <begin position="52"/>
        <end position="72"/>
    </location>
</feature>
<evidence type="ECO:0000256" key="6">
    <source>
        <dbReference type="ARBA" id="ARBA00022989"/>
    </source>
</evidence>
<proteinExistence type="predicted"/>
<keyword evidence="4" id="KW-0133">Cell shape</keyword>
<protein>
    <submittedName>
        <fullName evidence="9">Virulence factor MviN</fullName>
    </submittedName>
</protein>
<reference evidence="9 10" key="1">
    <citation type="submission" date="2018-01" db="EMBL/GenBank/DDBJ databases">
        <title>Draft genome sequence of Jishengella sp. NA12.</title>
        <authorList>
            <person name="Sahin N."/>
            <person name="Ay H."/>
            <person name="Saygin H."/>
        </authorList>
    </citation>
    <scope>NUCLEOTIDE SEQUENCE [LARGE SCALE GENOMIC DNA]</scope>
    <source>
        <strain evidence="9 10">NA12</strain>
    </source>
</reference>
<feature type="non-terminal residue" evidence="9">
    <location>
        <position position="87"/>
    </location>
</feature>
<evidence type="ECO:0000256" key="3">
    <source>
        <dbReference type="ARBA" id="ARBA00022692"/>
    </source>
</evidence>
<evidence type="ECO:0000256" key="2">
    <source>
        <dbReference type="ARBA" id="ARBA00022475"/>
    </source>
</evidence>
<feature type="non-terminal residue" evidence="9">
    <location>
        <position position="1"/>
    </location>
</feature>
<accession>A0A2W2CUK7</accession>
<keyword evidence="7 8" id="KW-0472">Membrane</keyword>
<dbReference type="GO" id="GO:0009252">
    <property type="term" value="P:peptidoglycan biosynthetic process"/>
    <property type="evidence" value="ECO:0007669"/>
    <property type="project" value="UniProtKB-KW"/>
</dbReference>
<evidence type="ECO:0000256" key="7">
    <source>
        <dbReference type="ARBA" id="ARBA00023136"/>
    </source>
</evidence>
<dbReference type="AlphaFoldDB" id="A0A2W2CUK7"/>
<comment type="caution">
    <text evidence="9">The sequence shown here is derived from an EMBL/GenBank/DDBJ whole genome shotgun (WGS) entry which is preliminary data.</text>
</comment>
<gene>
    <name evidence="9" type="ORF">C1I95_34375</name>
</gene>
<dbReference type="Pfam" id="PF03023">
    <property type="entry name" value="MurJ"/>
    <property type="match status" value="1"/>
</dbReference>
<keyword evidence="2" id="KW-1003">Cell membrane</keyword>
<sequence>PTEAPQVFNLALTVYLLPWAVLAVPLATAAYPTLAAAAAGGDDETYRDTLSATLRGVLLASFLGAAVLVGAAGPIGRFFPLNAEATA</sequence>
<comment type="subcellular location">
    <subcellularLocation>
        <location evidence="1">Cell membrane</location>
        <topology evidence="1">Multi-pass membrane protein</topology>
    </subcellularLocation>
</comment>
<dbReference type="GO" id="GO:0008360">
    <property type="term" value="P:regulation of cell shape"/>
    <property type="evidence" value="ECO:0007669"/>
    <property type="project" value="UniProtKB-KW"/>
</dbReference>
<dbReference type="GO" id="GO:0005886">
    <property type="term" value="C:plasma membrane"/>
    <property type="evidence" value="ECO:0007669"/>
    <property type="project" value="UniProtKB-SubCell"/>
</dbReference>
<evidence type="ECO:0000313" key="9">
    <source>
        <dbReference type="EMBL" id="PZG02233.1"/>
    </source>
</evidence>
<evidence type="ECO:0000313" key="10">
    <source>
        <dbReference type="Proteomes" id="UP000248924"/>
    </source>
</evidence>